<evidence type="ECO:0008006" key="3">
    <source>
        <dbReference type="Google" id="ProtNLM"/>
    </source>
</evidence>
<dbReference type="RefSeq" id="WP_115374634.1">
    <property type="nucleotide sequence ID" value="NZ_QASA01000001.1"/>
</dbReference>
<name>A0A369QL51_9BACT</name>
<evidence type="ECO:0000313" key="2">
    <source>
        <dbReference type="Proteomes" id="UP000253919"/>
    </source>
</evidence>
<evidence type="ECO:0000313" key="1">
    <source>
        <dbReference type="EMBL" id="RDC65653.1"/>
    </source>
</evidence>
<comment type="caution">
    <text evidence="1">The sequence shown here is derived from an EMBL/GenBank/DDBJ whole genome shotgun (WGS) entry which is preliminary data.</text>
</comment>
<proteinExistence type="predicted"/>
<protein>
    <recommendedName>
        <fullName evidence="3">3D domain-containing protein</fullName>
    </recommendedName>
</protein>
<dbReference type="EMBL" id="QASA01000001">
    <property type="protein sequence ID" value="RDC65653.1"/>
    <property type="molecule type" value="Genomic_DNA"/>
</dbReference>
<organism evidence="1 2">
    <name type="scientific">Adhaeribacter pallidiroseus</name>
    <dbReference type="NCBI Taxonomy" id="2072847"/>
    <lineage>
        <taxon>Bacteria</taxon>
        <taxon>Pseudomonadati</taxon>
        <taxon>Bacteroidota</taxon>
        <taxon>Cytophagia</taxon>
        <taxon>Cytophagales</taxon>
        <taxon>Hymenobacteraceae</taxon>
        <taxon>Adhaeribacter</taxon>
    </lineage>
</organism>
<dbReference type="CDD" id="cd22784">
    <property type="entry name" value="DPBB_MltA_YuiC-like"/>
    <property type="match status" value="1"/>
</dbReference>
<keyword evidence="2" id="KW-1185">Reference proteome</keyword>
<dbReference type="OrthoDB" id="5624888at2"/>
<sequence length="182" mass="20976">MLRYKIDGIFFLFISLVTFPHLVSYSKEEKPTYSTTYHFESLLDRANSFKSTRITTAKKTLQKKKTAPVEELHITHVTASVYFPEEAQTDSSPLITADGSRINEIHPKKHKWIAVSRNLLTRWGGHIEFGDKVKVSGISDRLDGIYVVRDTMKKRLRNRIDILVGPNDKVMGRWNDVKLTKL</sequence>
<gene>
    <name evidence="1" type="ORF">AHMF7616_04283</name>
</gene>
<dbReference type="AlphaFoldDB" id="A0A369QL51"/>
<accession>A0A369QL51</accession>
<dbReference type="Proteomes" id="UP000253919">
    <property type="component" value="Unassembled WGS sequence"/>
</dbReference>
<reference evidence="1 2" key="1">
    <citation type="submission" date="2018-04" db="EMBL/GenBank/DDBJ databases">
        <title>Adhaeribacter sp. HMF7616 genome sequencing and assembly.</title>
        <authorList>
            <person name="Kang H."/>
            <person name="Kang J."/>
            <person name="Cha I."/>
            <person name="Kim H."/>
            <person name="Joh K."/>
        </authorList>
    </citation>
    <scope>NUCLEOTIDE SEQUENCE [LARGE SCALE GENOMIC DNA]</scope>
    <source>
        <strain evidence="1 2">HMF7616</strain>
    </source>
</reference>